<sequence length="234" mass="26390">MPTLQQIWPSPYCPEAASPMAVRIPFNQAFWQEYLTGQEAKLPSLPDTSNVSKRVVRILGGNRVPCNCKAQIPTWWERGLPVWIDRMTSYLHTHGLQISHVLLTHWHGDHTAASLTYLPLPIARRQDIQEPSRCRPESHNRWTNFLRDGVTVRASSLLDNVLGHGYSVVHDLGRYMASLGCQLGYSAQGVVIYDPPGKLEVYIEHKEARVRLVFSTLLREKARVEGSKAEGGAE</sequence>
<evidence type="ECO:0000256" key="1">
    <source>
        <dbReference type="ARBA" id="ARBA00001947"/>
    </source>
</evidence>
<dbReference type="PANTHER" id="PTHR23131:SF2">
    <property type="entry name" value="LACTAMASE-LIKE PROTEIN APTB-RELATED"/>
    <property type="match status" value="1"/>
</dbReference>
<reference evidence="2" key="1">
    <citation type="journal article" date="2020" name="bioRxiv">
        <title>Genomic and phenotypic heterogeneity of clinical isolates of the human pathogens Aspergillus fumigatus, Aspergillus lentulus and Aspergillus fumigatiaffinis.</title>
        <authorList>
            <person name="dos Santos R.A.C."/>
            <person name="Steenwyk J.L."/>
            <person name="Rivero-Menendez O."/>
            <person name="Mead M.E."/>
            <person name="Silva L.P."/>
            <person name="Bastos R.W."/>
            <person name="Alastruey-Izquierdo A."/>
            <person name="Goldman G.H."/>
            <person name="Rokas A."/>
        </authorList>
    </citation>
    <scope>NUCLEOTIDE SEQUENCE</scope>
    <source>
        <strain evidence="2">CNM-CM8927</strain>
    </source>
</reference>
<dbReference type="Gene3D" id="3.60.15.10">
    <property type="entry name" value="Ribonuclease Z/Hydroxyacylglutathione hydrolase-like"/>
    <property type="match status" value="1"/>
</dbReference>
<dbReference type="PANTHER" id="PTHR23131">
    <property type="entry name" value="ENDORIBONUCLEASE LACTB2"/>
    <property type="match status" value="1"/>
</dbReference>
<dbReference type="Proteomes" id="UP000649114">
    <property type="component" value="Unassembled WGS sequence"/>
</dbReference>
<accession>A0AAN5YES1</accession>
<comment type="cofactor">
    <cofactor evidence="1">
        <name>Zn(2+)</name>
        <dbReference type="ChEBI" id="CHEBI:29105"/>
    </cofactor>
</comment>
<reference evidence="2" key="2">
    <citation type="submission" date="2020-04" db="EMBL/GenBank/DDBJ databases">
        <authorList>
            <person name="Santos R.A.C."/>
            <person name="Steenwyk J.L."/>
            <person name="Rivero-Menendez O."/>
            <person name="Mead M.E."/>
            <person name="Silva L.P."/>
            <person name="Bastos R.W."/>
            <person name="Alastruey-Izquierdo A."/>
            <person name="Goldman G.H."/>
            <person name="Rokas A."/>
        </authorList>
    </citation>
    <scope>NUCLEOTIDE SEQUENCE</scope>
    <source>
        <strain evidence="2">CNM-CM8927</strain>
    </source>
</reference>
<gene>
    <name evidence="2" type="ORF">CNMCM8927_003504</name>
</gene>
<proteinExistence type="predicted"/>
<name>A0AAN5YES1_ASPLE</name>
<dbReference type="AlphaFoldDB" id="A0AAN5YES1"/>
<dbReference type="InterPro" id="IPR050662">
    <property type="entry name" value="Sec-metab_biosynth-thioest"/>
</dbReference>
<organism evidence="2 3">
    <name type="scientific">Aspergillus lentulus</name>
    <dbReference type="NCBI Taxonomy" id="293939"/>
    <lineage>
        <taxon>Eukaryota</taxon>
        <taxon>Fungi</taxon>
        <taxon>Dikarya</taxon>
        <taxon>Ascomycota</taxon>
        <taxon>Pezizomycotina</taxon>
        <taxon>Eurotiomycetes</taxon>
        <taxon>Eurotiomycetidae</taxon>
        <taxon>Eurotiales</taxon>
        <taxon>Aspergillaceae</taxon>
        <taxon>Aspergillus</taxon>
        <taxon>Aspergillus subgen. Fumigati</taxon>
    </lineage>
</organism>
<evidence type="ECO:0000313" key="2">
    <source>
        <dbReference type="EMBL" id="KAF4200326.1"/>
    </source>
</evidence>
<dbReference type="EMBL" id="JAAAPU010000209">
    <property type="protein sequence ID" value="KAF4200326.1"/>
    <property type="molecule type" value="Genomic_DNA"/>
</dbReference>
<evidence type="ECO:0008006" key="4">
    <source>
        <dbReference type="Google" id="ProtNLM"/>
    </source>
</evidence>
<evidence type="ECO:0000313" key="3">
    <source>
        <dbReference type="Proteomes" id="UP000649114"/>
    </source>
</evidence>
<dbReference type="InterPro" id="IPR036866">
    <property type="entry name" value="RibonucZ/Hydroxyglut_hydro"/>
</dbReference>
<protein>
    <recommendedName>
        <fullName evidence="4">Metallo-beta-lactamase domain-containing protein</fullName>
    </recommendedName>
</protein>
<dbReference type="SUPFAM" id="SSF56281">
    <property type="entry name" value="Metallo-hydrolase/oxidoreductase"/>
    <property type="match status" value="1"/>
</dbReference>
<comment type="caution">
    <text evidence="2">The sequence shown here is derived from an EMBL/GenBank/DDBJ whole genome shotgun (WGS) entry which is preliminary data.</text>
</comment>
<dbReference type="GO" id="GO:0044550">
    <property type="term" value="P:secondary metabolite biosynthetic process"/>
    <property type="evidence" value="ECO:0007669"/>
    <property type="project" value="TreeGrafter"/>
</dbReference>